<keyword evidence="1" id="KW-0812">Transmembrane</keyword>
<keyword evidence="5" id="KW-1185">Reference proteome</keyword>
<feature type="transmembrane region" description="Helical" evidence="1">
    <location>
        <begin position="28"/>
        <end position="44"/>
    </location>
</feature>
<proteinExistence type="predicted"/>
<sequence>MSVVSGVLLIFLYIVTCRIIFYGRRTGAIIFTALLLLAYSWGYHFSISSLYYLLASVIVNIMIMISLRNRERFAKLRDAVFLLPLASLISSAAHFIS</sequence>
<evidence type="ECO:0000256" key="1">
    <source>
        <dbReference type="SAM" id="Phobius"/>
    </source>
</evidence>
<feature type="transmembrane region" description="Helical" evidence="1">
    <location>
        <begin position="79"/>
        <end position="96"/>
    </location>
</feature>
<dbReference type="Proteomes" id="UP000036851">
    <property type="component" value="Unassembled WGS sequence"/>
</dbReference>
<dbReference type="STRING" id="1560201.NG42_04650"/>
<comment type="caution">
    <text evidence="3">The sequence shown here is derived from an EMBL/GenBank/DDBJ whole genome shotgun (WGS) entry which is preliminary data.</text>
</comment>
<dbReference type="EMBL" id="JRXE01000005">
    <property type="protein sequence ID" value="KOC91538.1"/>
    <property type="molecule type" value="Genomic_DNA"/>
</dbReference>
<dbReference type="PATRIC" id="fig|1560201.3.peg.1002"/>
<gene>
    <name evidence="2" type="ORF">NG42_04650</name>
    <name evidence="3" type="ORF">NG43_04850</name>
</gene>
<reference evidence="4 5" key="1">
    <citation type="journal article" date="2015" name="Int. J. Syst. Evol. Microbiol.">
        <title>Erwinia iniecta sp. nov., isolated from Russian wheat aphids (Diuraphis noxia).</title>
        <authorList>
            <person name="Campillo T."/>
            <person name="Luna E."/>
            <person name="Portier P."/>
            <person name="Fischer-Le Saux M."/>
            <person name="Lapitan N."/>
            <person name="Tisserat N.A."/>
            <person name="Leach J.E."/>
        </authorList>
    </citation>
    <scope>NUCLEOTIDE SEQUENCE [LARGE SCALE GENOMIC DNA]</scope>
    <source>
        <strain evidence="2 5">B120</strain>
        <strain evidence="3 4">B149</strain>
    </source>
</reference>
<organism evidence="3 4">
    <name type="scientific">Winslowiella iniecta</name>
    <dbReference type="NCBI Taxonomy" id="1560201"/>
    <lineage>
        <taxon>Bacteria</taxon>
        <taxon>Pseudomonadati</taxon>
        <taxon>Pseudomonadota</taxon>
        <taxon>Gammaproteobacteria</taxon>
        <taxon>Enterobacterales</taxon>
        <taxon>Erwiniaceae</taxon>
        <taxon>Winslowiella</taxon>
    </lineage>
</organism>
<feature type="transmembrane region" description="Helical" evidence="1">
    <location>
        <begin position="6"/>
        <end position="21"/>
    </location>
</feature>
<protein>
    <submittedName>
        <fullName evidence="3">Uncharacterized protein</fullName>
    </submittedName>
</protein>
<keyword evidence="1" id="KW-0472">Membrane</keyword>
<feature type="transmembrane region" description="Helical" evidence="1">
    <location>
        <begin position="50"/>
        <end position="67"/>
    </location>
</feature>
<keyword evidence="1" id="KW-1133">Transmembrane helix</keyword>
<evidence type="ECO:0000313" key="3">
    <source>
        <dbReference type="EMBL" id="KOC94510.1"/>
    </source>
</evidence>
<evidence type="ECO:0000313" key="2">
    <source>
        <dbReference type="EMBL" id="KOC91538.1"/>
    </source>
</evidence>
<evidence type="ECO:0000313" key="4">
    <source>
        <dbReference type="Proteomes" id="UP000036851"/>
    </source>
</evidence>
<name>A0A0L7TGN9_9GAMM</name>
<evidence type="ECO:0000313" key="5">
    <source>
        <dbReference type="Proteomes" id="UP000037088"/>
    </source>
</evidence>
<dbReference type="Proteomes" id="UP000037088">
    <property type="component" value="Unassembled WGS sequence"/>
</dbReference>
<dbReference type="EMBL" id="JRXF01000005">
    <property type="protein sequence ID" value="KOC94510.1"/>
    <property type="molecule type" value="Genomic_DNA"/>
</dbReference>
<accession>A0A0L7TGN9</accession>
<dbReference type="AlphaFoldDB" id="A0A0L7TGN9"/>